<keyword evidence="1" id="KW-1133">Transmembrane helix</keyword>
<dbReference type="PANTHER" id="PTHR39235:SF1">
    <property type="entry name" value="PHOSPHATIDYLINOSITOL N-ACETYLGLUCOSAMINYLTRANSFERASE SUBUNIT Y"/>
    <property type="match status" value="1"/>
</dbReference>
<dbReference type="AlphaFoldDB" id="A0A2Y9I6W3"/>
<dbReference type="PANTHER" id="PTHR39235">
    <property type="entry name" value="PHOSPHATIDYLINOSITOL N-ACETYLGLUCOSAMINYLTRANSFERASE SUBUNIT Y"/>
    <property type="match status" value="1"/>
</dbReference>
<feature type="transmembrane region" description="Helical" evidence="1">
    <location>
        <begin position="60"/>
        <end position="80"/>
    </location>
</feature>
<dbReference type="Proteomes" id="UP000248481">
    <property type="component" value="Chromosome 6"/>
</dbReference>
<keyword evidence="2" id="KW-1185">Reference proteome</keyword>
<feature type="transmembrane region" description="Helical" evidence="1">
    <location>
        <begin position="21"/>
        <end position="40"/>
    </location>
</feature>
<dbReference type="GO" id="GO:0000506">
    <property type="term" value="C:glycosylphosphatidylinositol-N-acetylglucosaminyltransferase (GPI-GnT) complex"/>
    <property type="evidence" value="ECO:0007669"/>
    <property type="project" value="TreeGrafter"/>
</dbReference>
<organism evidence="2 3">
    <name type="scientific">Neomonachus schauinslandi</name>
    <name type="common">Hawaiian monk seal</name>
    <name type="synonym">Monachus schauinslandi</name>
    <dbReference type="NCBI Taxonomy" id="29088"/>
    <lineage>
        <taxon>Eukaryota</taxon>
        <taxon>Metazoa</taxon>
        <taxon>Chordata</taxon>
        <taxon>Craniata</taxon>
        <taxon>Vertebrata</taxon>
        <taxon>Euteleostomi</taxon>
        <taxon>Mammalia</taxon>
        <taxon>Eutheria</taxon>
        <taxon>Laurasiatheria</taxon>
        <taxon>Carnivora</taxon>
        <taxon>Caniformia</taxon>
        <taxon>Pinnipedia</taxon>
        <taxon>Phocidae</taxon>
        <taxon>Monachinae</taxon>
        <taxon>Monachini</taxon>
        <taxon>Neomonachus</taxon>
    </lineage>
</organism>
<accession>A0A2Y9I6W3</accession>
<dbReference type="InParanoid" id="A0A2Y9I6W3"/>
<proteinExistence type="predicted"/>
<reference evidence="3" key="1">
    <citation type="submission" date="2025-08" db="UniProtKB">
        <authorList>
            <consortium name="RefSeq"/>
        </authorList>
    </citation>
    <scope>IDENTIFICATION</scope>
    <source>
        <tissue evidence="3">Blood</tissue>
    </source>
</reference>
<keyword evidence="1" id="KW-0812">Transmembrane</keyword>
<keyword evidence="1" id="KW-0472">Membrane</keyword>
<dbReference type="GeneID" id="110592695"/>
<evidence type="ECO:0000256" key="1">
    <source>
        <dbReference type="SAM" id="Phobius"/>
    </source>
</evidence>
<dbReference type="RefSeq" id="XP_021559436.1">
    <property type="nucleotide sequence ID" value="XM_021703761.1"/>
</dbReference>
<gene>
    <name evidence="3" type="primary">LOC110592695</name>
</gene>
<evidence type="ECO:0000313" key="3">
    <source>
        <dbReference type="RefSeq" id="XP_021559436.1"/>
    </source>
</evidence>
<name>A0A2Y9I6W3_NEOSC</name>
<dbReference type="GO" id="GO:0006506">
    <property type="term" value="P:GPI anchor biosynthetic process"/>
    <property type="evidence" value="ECO:0007669"/>
    <property type="project" value="TreeGrafter"/>
</dbReference>
<protein>
    <submittedName>
        <fullName evidence="3">Phosphatidylinositol N-acetylglucosaminyltransferase subunit Y-like</fullName>
    </submittedName>
</protein>
<dbReference type="STRING" id="29088.A0A2Y9I6W3"/>
<sequence>MTRVRVAGKTWGRRISLRLPTLTVLIPSVSLAGLFGSASVEEKLIRGCTSPASLGFSSRSLPMTIAVCVFFLCLWTWMAISLCRHN</sequence>
<evidence type="ECO:0000313" key="2">
    <source>
        <dbReference type="Proteomes" id="UP000248481"/>
    </source>
</evidence>
<dbReference type="KEGG" id="nsu:110592695"/>